<dbReference type="InterPro" id="IPR027417">
    <property type="entry name" value="P-loop_NTPase"/>
</dbReference>
<protein>
    <recommendedName>
        <fullName evidence="4">ATPase</fullName>
    </recommendedName>
</protein>
<feature type="domain" description="AAA" evidence="1">
    <location>
        <begin position="11"/>
        <end position="96"/>
    </location>
</feature>
<evidence type="ECO:0000259" key="1">
    <source>
        <dbReference type="Pfam" id="PF13173"/>
    </source>
</evidence>
<dbReference type="InterPro" id="IPR041682">
    <property type="entry name" value="AAA_14"/>
</dbReference>
<accession>A0A6S6UK77</accession>
<proteinExistence type="predicted"/>
<evidence type="ECO:0008006" key="4">
    <source>
        <dbReference type="Google" id="ProtNLM"/>
    </source>
</evidence>
<dbReference type="InterPro" id="IPR025420">
    <property type="entry name" value="DUF4143"/>
</dbReference>
<name>A0A6S6UK77_9GAMM</name>
<evidence type="ECO:0000259" key="2">
    <source>
        <dbReference type="Pfam" id="PF13635"/>
    </source>
</evidence>
<dbReference type="Pfam" id="PF13635">
    <property type="entry name" value="DUF4143"/>
    <property type="match status" value="1"/>
</dbReference>
<dbReference type="EMBL" id="CACVAT010000522">
    <property type="protein sequence ID" value="CAA6829382.1"/>
    <property type="molecule type" value="Genomic_DNA"/>
</dbReference>
<dbReference type="PANTHER" id="PTHR33295:SF8">
    <property type="entry name" value="AAA+ ATPASE DOMAIN-CONTAINING PROTEIN"/>
    <property type="match status" value="1"/>
</dbReference>
<dbReference type="Pfam" id="PF13173">
    <property type="entry name" value="AAA_14"/>
    <property type="match status" value="1"/>
</dbReference>
<sequence length="365" mass="42399">MKDERLDLSSDELDLILQAYRELYPDLDLSQCYFFFDEIQNIPQWPQFIRRMDDTISRHLFITGSNSKLLGTEIATALRGRTLRYDVYPLSFTEYLTFKDITPDLYSSASVAQINRAFEQFLFQGGFPETALFDDTEIQRKIITEYFDVMIYRDLIERYQESNTQALRFFLRRCIEGITSPLSINKVHNELKSAGLRLTKDKLHQYLDQASAIYLLQVAYKYDPSLVKRELGDKKAYIVDNGFMTAFSWRAGQDRGKLLENLVAMELRKQGKALHFTKNGQKCDFVIQQNNDELLPIQVSYDIGDPDTRTREINGLVSGCRFVNTKQGLILTMDQEDSFEQDGININVMPVWKYLCSLSSERDLS</sequence>
<organism evidence="3">
    <name type="scientific">uncultured Thiotrichaceae bacterium</name>
    <dbReference type="NCBI Taxonomy" id="298394"/>
    <lineage>
        <taxon>Bacteria</taxon>
        <taxon>Pseudomonadati</taxon>
        <taxon>Pseudomonadota</taxon>
        <taxon>Gammaproteobacteria</taxon>
        <taxon>Thiotrichales</taxon>
        <taxon>Thiotrichaceae</taxon>
        <taxon>environmental samples</taxon>
    </lineage>
</organism>
<evidence type="ECO:0000313" key="3">
    <source>
        <dbReference type="EMBL" id="CAA6829382.1"/>
    </source>
</evidence>
<dbReference type="SUPFAM" id="SSF52540">
    <property type="entry name" value="P-loop containing nucleoside triphosphate hydrolases"/>
    <property type="match status" value="1"/>
</dbReference>
<dbReference type="PANTHER" id="PTHR33295">
    <property type="entry name" value="ATPASE"/>
    <property type="match status" value="1"/>
</dbReference>
<feature type="domain" description="DUF4143" evidence="2">
    <location>
        <begin position="153"/>
        <end position="301"/>
    </location>
</feature>
<dbReference type="AlphaFoldDB" id="A0A6S6UK77"/>
<reference evidence="3" key="1">
    <citation type="submission" date="2020-01" db="EMBL/GenBank/DDBJ databases">
        <authorList>
            <person name="Meier V. D."/>
            <person name="Meier V D."/>
        </authorList>
    </citation>
    <scope>NUCLEOTIDE SEQUENCE</scope>
    <source>
        <strain evidence="3">HLG_WM_MAG_09</strain>
    </source>
</reference>
<gene>
    <name evidence="3" type="ORF">HELGO_WM54749</name>
</gene>